<reference evidence="3 4" key="1">
    <citation type="submission" date="2024-09" db="EMBL/GenBank/DDBJ databases">
        <authorList>
            <person name="Lee S.D."/>
        </authorList>
    </citation>
    <scope>NUCLEOTIDE SEQUENCE [LARGE SCALE GENOMIC DNA]</scope>
    <source>
        <strain evidence="1 4">N1-1</strain>
        <strain evidence="2 3">N1-3</strain>
    </source>
</reference>
<evidence type="ECO:0000313" key="4">
    <source>
        <dbReference type="Proteomes" id="UP001592582"/>
    </source>
</evidence>
<evidence type="ECO:0000313" key="2">
    <source>
        <dbReference type="EMBL" id="MFC1429327.1"/>
    </source>
</evidence>
<dbReference type="Proteomes" id="UP001592582">
    <property type="component" value="Unassembled WGS sequence"/>
</dbReference>
<evidence type="ECO:0000313" key="3">
    <source>
        <dbReference type="Proteomes" id="UP001592530"/>
    </source>
</evidence>
<sequence length="147" mass="15852">MGFAFLDRWRTRRDAAEAGPVRYGAGTDVPGSLGEMFSECALLRERALDSGLRLDDSAASLRALDQLVPVWRDDPDAAEWLGHDAGLYLGTVMVRTVPGAEWELLPDGSPRVVLANGREVDTVAMGEAWAAEGSPELAAEYARVYSG</sequence>
<dbReference type="Proteomes" id="UP001592530">
    <property type="component" value="Unassembled WGS sequence"/>
</dbReference>
<dbReference type="InterPro" id="IPR046245">
    <property type="entry name" value="DUF6278"/>
</dbReference>
<dbReference type="RefSeq" id="WP_380505816.1">
    <property type="nucleotide sequence ID" value="NZ_JBHEZX010000004.1"/>
</dbReference>
<accession>A0ABV6V7E4</accession>
<protein>
    <submittedName>
        <fullName evidence="1">DUF6278 family protein</fullName>
    </submittedName>
</protein>
<gene>
    <name evidence="2" type="ORF">ACEZDB_01465</name>
    <name evidence="1" type="ORF">ACEZDG_10180</name>
</gene>
<name>A0ABV6V7E4_9ACTN</name>
<organism evidence="1 4">
    <name type="scientific">Streptacidiphilus alkalitolerans</name>
    <dbReference type="NCBI Taxonomy" id="3342712"/>
    <lineage>
        <taxon>Bacteria</taxon>
        <taxon>Bacillati</taxon>
        <taxon>Actinomycetota</taxon>
        <taxon>Actinomycetes</taxon>
        <taxon>Kitasatosporales</taxon>
        <taxon>Streptomycetaceae</taxon>
        <taxon>Streptacidiphilus</taxon>
    </lineage>
</organism>
<comment type="caution">
    <text evidence="1">The sequence shown here is derived from an EMBL/GenBank/DDBJ whole genome shotgun (WGS) entry which is preliminary data.</text>
</comment>
<dbReference type="EMBL" id="JBHEZY010000001">
    <property type="protein sequence ID" value="MFC1429327.1"/>
    <property type="molecule type" value="Genomic_DNA"/>
</dbReference>
<dbReference type="Pfam" id="PF19794">
    <property type="entry name" value="DUF6278"/>
    <property type="match status" value="1"/>
</dbReference>
<dbReference type="EMBL" id="JBHEZX010000004">
    <property type="protein sequence ID" value="MFC1409649.1"/>
    <property type="molecule type" value="Genomic_DNA"/>
</dbReference>
<evidence type="ECO:0000313" key="1">
    <source>
        <dbReference type="EMBL" id="MFC1409649.1"/>
    </source>
</evidence>
<keyword evidence="4" id="KW-1185">Reference proteome</keyword>
<proteinExistence type="predicted"/>